<keyword evidence="12" id="KW-1185">Reference proteome</keyword>
<evidence type="ECO:0000256" key="5">
    <source>
        <dbReference type="ARBA" id="ARBA00022989"/>
    </source>
</evidence>
<feature type="chain" id="PRO_5002166253" description="ML-like domain-containing protein" evidence="9">
    <location>
        <begin position="27"/>
        <end position="772"/>
    </location>
</feature>
<feature type="transmembrane region" description="Helical" evidence="8">
    <location>
        <begin position="523"/>
        <end position="542"/>
    </location>
</feature>
<keyword evidence="4 9" id="KW-0732">Signal</keyword>
<evidence type="ECO:0000256" key="4">
    <source>
        <dbReference type="ARBA" id="ARBA00022729"/>
    </source>
</evidence>
<evidence type="ECO:0000256" key="6">
    <source>
        <dbReference type="ARBA" id="ARBA00023136"/>
    </source>
</evidence>
<feature type="compositionally biased region" description="Low complexity" evidence="7">
    <location>
        <begin position="690"/>
        <end position="730"/>
    </location>
</feature>
<dbReference type="Pfam" id="PF14558">
    <property type="entry name" value="TRP_N"/>
    <property type="match status" value="1"/>
</dbReference>
<evidence type="ECO:0000259" key="10">
    <source>
        <dbReference type="SMART" id="SM01320"/>
    </source>
</evidence>
<keyword evidence="3 8" id="KW-0812">Transmembrane</keyword>
<evidence type="ECO:0000256" key="8">
    <source>
        <dbReference type="SAM" id="Phobius"/>
    </source>
</evidence>
<protein>
    <recommendedName>
        <fullName evidence="10">ML-like domain-containing protein</fullName>
    </recommendedName>
</protein>
<dbReference type="GO" id="GO:0016020">
    <property type="term" value="C:membrane"/>
    <property type="evidence" value="ECO:0007669"/>
    <property type="project" value="UniProtKB-SubCell"/>
</dbReference>
<feature type="compositionally biased region" description="Polar residues" evidence="7">
    <location>
        <begin position="674"/>
        <end position="685"/>
    </location>
</feature>
<dbReference type="GO" id="GO:0055085">
    <property type="term" value="P:transmembrane transport"/>
    <property type="evidence" value="ECO:0007669"/>
    <property type="project" value="TreeGrafter"/>
</dbReference>
<dbReference type="PANTHER" id="PTHR31145:SF2">
    <property type="entry name" value="FLAVIN CARRIER PROTEIN 2"/>
    <property type="match status" value="1"/>
</dbReference>
<feature type="transmembrane region" description="Helical" evidence="8">
    <location>
        <begin position="554"/>
        <end position="577"/>
    </location>
</feature>
<dbReference type="EMBL" id="KN832014">
    <property type="protein sequence ID" value="KIN98496.1"/>
    <property type="molecule type" value="Genomic_DNA"/>
</dbReference>
<evidence type="ECO:0000256" key="7">
    <source>
        <dbReference type="SAM" id="MobiDB-lite"/>
    </source>
</evidence>
<dbReference type="InterPro" id="IPR010308">
    <property type="entry name" value="TRP_C"/>
</dbReference>
<feature type="transmembrane region" description="Helical" evidence="8">
    <location>
        <begin position="497"/>
        <end position="517"/>
    </location>
</feature>
<feature type="signal peptide" evidence="9">
    <location>
        <begin position="1"/>
        <end position="26"/>
    </location>
</feature>
<dbReference type="Pfam" id="PF06011">
    <property type="entry name" value="TRP"/>
    <property type="match status" value="1"/>
</dbReference>
<feature type="region of interest" description="Disordered" evidence="7">
    <location>
        <begin position="624"/>
        <end position="745"/>
    </location>
</feature>
<name>A0A0C3JLQ3_PISTI</name>
<organism evidence="11 12">
    <name type="scientific">Pisolithus tinctorius Marx 270</name>
    <dbReference type="NCBI Taxonomy" id="870435"/>
    <lineage>
        <taxon>Eukaryota</taxon>
        <taxon>Fungi</taxon>
        <taxon>Dikarya</taxon>
        <taxon>Basidiomycota</taxon>
        <taxon>Agaricomycotina</taxon>
        <taxon>Agaricomycetes</taxon>
        <taxon>Agaricomycetidae</taxon>
        <taxon>Boletales</taxon>
        <taxon>Sclerodermatineae</taxon>
        <taxon>Pisolithaceae</taxon>
        <taxon>Pisolithus</taxon>
    </lineage>
</organism>
<keyword evidence="6 8" id="KW-0472">Membrane</keyword>
<gene>
    <name evidence="11" type="ORF">M404DRAFT_16593</name>
</gene>
<comment type="similarity">
    <text evidence="2">Belongs to the transient receptor potential (TRP) ion channel family.</text>
</comment>
<reference evidence="11 12" key="1">
    <citation type="submission" date="2014-04" db="EMBL/GenBank/DDBJ databases">
        <authorList>
            <consortium name="DOE Joint Genome Institute"/>
            <person name="Kuo A."/>
            <person name="Kohler A."/>
            <person name="Costa M.D."/>
            <person name="Nagy L.G."/>
            <person name="Floudas D."/>
            <person name="Copeland A."/>
            <person name="Barry K.W."/>
            <person name="Cichocki N."/>
            <person name="Veneault-Fourrey C."/>
            <person name="LaButti K."/>
            <person name="Lindquist E.A."/>
            <person name="Lipzen A."/>
            <person name="Lundell T."/>
            <person name="Morin E."/>
            <person name="Murat C."/>
            <person name="Sun H."/>
            <person name="Tunlid A."/>
            <person name="Henrissat B."/>
            <person name="Grigoriev I.V."/>
            <person name="Hibbett D.S."/>
            <person name="Martin F."/>
            <person name="Nordberg H.P."/>
            <person name="Cantor M.N."/>
            <person name="Hua S.X."/>
        </authorList>
    </citation>
    <scope>NUCLEOTIDE SEQUENCE [LARGE SCALE GENOMIC DNA]</scope>
    <source>
        <strain evidence="11 12">Marx 270</strain>
    </source>
</reference>
<dbReference type="InterPro" id="IPR032800">
    <property type="entry name" value="TRP_N"/>
</dbReference>
<accession>A0A0C3JLQ3</accession>
<dbReference type="GO" id="GO:0009272">
    <property type="term" value="P:fungal-type cell wall biogenesis"/>
    <property type="evidence" value="ECO:0007669"/>
    <property type="project" value="TreeGrafter"/>
</dbReference>
<dbReference type="AlphaFoldDB" id="A0A0C3JLQ3"/>
<dbReference type="Proteomes" id="UP000054217">
    <property type="component" value="Unassembled WGS sequence"/>
</dbReference>
<dbReference type="FunCoup" id="A0A0C3JLQ3">
    <property type="interactions" value="17"/>
</dbReference>
<keyword evidence="5 8" id="KW-1133">Transmembrane helix</keyword>
<evidence type="ECO:0000256" key="3">
    <source>
        <dbReference type="ARBA" id="ARBA00022692"/>
    </source>
</evidence>
<evidence type="ECO:0000313" key="11">
    <source>
        <dbReference type="EMBL" id="KIN98496.1"/>
    </source>
</evidence>
<sequence>MLSSVARLRRLASLFLALSPLVACQGDTIFTSSVTYCSEPDALLIQQFEIIYFQQNSSVWFNISAASVQPDVNVSANVFLNVYGMHPVNYTIDLCSLFNGALCPLPTYNFTGSDIVPLPSSLGLNQLVPEITFKIPDLEAYAQLSLTEVNTGALKACVQATLSNGWSAHQVGVEWATGGLALLALLSAVWFSVTPDSLLAFRFLDLFYLYQWAASTALLDLNYSSVYIAFATNFAWALGLLSASANSPIQLAINNMRHLTGGTMADASGGSAVAYVNRKLSPYNAAAAMFVSGTSQLLEMNQELVLIGSNSTLANYASPSTEQLDSAGTVQLVTSSSSNVLQAGIPIYVNYVGIATANAFMTMFLTALMVFAIFLVAVAIGYGIVAYIAPRSREKSGFLPDLRERYTALARAWLLRLCLIAFPPVTIFAMYQWTLADSWLSILLSVLVLSLVGGYLSYCLFLTVRLAVRGTSSTLYADPKFLTSGAPLFALYRPERYYAALPLLVATLLKAILTAFAHANGEVQIIFILVVEVGVLVTLIVLRPHKTRGADILAAYLAITRVVCTGLLVSFVEAIGLGAIPRVIIGIVAAVFISVAVIVMFINILVNLAAPYFRRHRITTSTDFSALEKGRPGDEETGRPVNPTPEQMVPLDPGVNQPYPDSSSQTSMEEDPSVYTQESGSTTLGSLIPRQSSLRPSQQSHSRNSSMSHSHNSFSQSSNFVSNNASSPQQSLPPSPLYSHLQLHSRQPTIDELSLHSRQPTIDELSVTTTHC</sequence>
<feature type="transmembrane region" description="Helical" evidence="8">
    <location>
        <begin position="439"/>
        <end position="464"/>
    </location>
</feature>
<dbReference type="STRING" id="870435.A0A0C3JLQ3"/>
<dbReference type="InterPro" id="IPR040241">
    <property type="entry name" value="TRP_Flc/Pkd2-like"/>
</dbReference>
<feature type="compositionally biased region" description="Basic and acidic residues" evidence="7">
    <location>
        <begin position="626"/>
        <end position="638"/>
    </location>
</feature>
<feature type="transmembrane region" description="Helical" evidence="8">
    <location>
        <begin position="413"/>
        <end position="433"/>
    </location>
</feature>
<dbReference type="InParanoid" id="A0A0C3JLQ3"/>
<evidence type="ECO:0000256" key="2">
    <source>
        <dbReference type="ARBA" id="ARBA00010642"/>
    </source>
</evidence>
<feature type="transmembrane region" description="Helical" evidence="8">
    <location>
        <begin position="360"/>
        <end position="389"/>
    </location>
</feature>
<dbReference type="SMART" id="SM01320">
    <property type="entry name" value="TRP_N"/>
    <property type="match status" value="1"/>
</dbReference>
<dbReference type="OrthoDB" id="2115177at2759"/>
<proteinExistence type="inferred from homology"/>
<dbReference type="PANTHER" id="PTHR31145">
    <property type="entry name" value="INTEGRAL MEMBRANE PROTEIN (AFU_ORTHOLOGUE AFUA_7G01610)"/>
    <property type="match status" value="1"/>
</dbReference>
<reference evidence="12" key="2">
    <citation type="submission" date="2015-01" db="EMBL/GenBank/DDBJ databases">
        <title>Evolutionary Origins and Diversification of the Mycorrhizal Mutualists.</title>
        <authorList>
            <consortium name="DOE Joint Genome Institute"/>
            <consortium name="Mycorrhizal Genomics Consortium"/>
            <person name="Kohler A."/>
            <person name="Kuo A."/>
            <person name="Nagy L.G."/>
            <person name="Floudas D."/>
            <person name="Copeland A."/>
            <person name="Barry K.W."/>
            <person name="Cichocki N."/>
            <person name="Veneault-Fourrey C."/>
            <person name="LaButti K."/>
            <person name="Lindquist E.A."/>
            <person name="Lipzen A."/>
            <person name="Lundell T."/>
            <person name="Morin E."/>
            <person name="Murat C."/>
            <person name="Riley R."/>
            <person name="Ohm R."/>
            <person name="Sun H."/>
            <person name="Tunlid A."/>
            <person name="Henrissat B."/>
            <person name="Grigoriev I.V."/>
            <person name="Hibbett D.S."/>
            <person name="Martin F."/>
        </authorList>
    </citation>
    <scope>NUCLEOTIDE SEQUENCE [LARGE SCALE GENOMIC DNA]</scope>
    <source>
        <strain evidence="12">Marx 270</strain>
    </source>
</reference>
<comment type="subcellular location">
    <subcellularLocation>
        <location evidence="1">Membrane</location>
        <topology evidence="1">Multi-pass membrane protein</topology>
    </subcellularLocation>
</comment>
<evidence type="ECO:0000313" key="12">
    <source>
        <dbReference type="Proteomes" id="UP000054217"/>
    </source>
</evidence>
<feature type="transmembrane region" description="Helical" evidence="8">
    <location>
        <begin position="583"/>
        <end position="608"/>
    </location>
</feature>
<evidence type="ECO:0000256" key="1">
    <source>
        <dbReference type="ARBA" id="ARBA00004141"/>
    </source>
</evidence>
<dbReference type="HOGENOM" id="CLU_013753_1_0_1"/>
<feature type="domain" description="ML-like" evidence="10">
    <location>
        <begin position="27"/>
        <end position="169"/>
    </location>
</feature>
<evidence type="ECO:0000256" key="9">
    <source>
        <dbReference type="SAM" id="SignalP"/>
    </source>
</evidence>